<evidence type="ECO:0008006" key="4">
    <source>
        <dbReference type="Google" id="ProtNLM"/>
    </source>
</evidence>
<comment type="caution">
    <text evidence="2">The sequence shown here is derived from an EMBL/GenBank/DDBJ whole genome shotgun (WGS) entry which is preliminary data.</text>
</comment>
<accession>A0A511DK25</accession>
<protein>
    <recommendedName>
        <fullName evidence="4">DUF4190 domain-containing protein</fullName>
    </recommendedName>
</protein>
<proteinExistence type="predicted"/>
<gene>
    <name evidence="2" type="ORF">PSU4_40990</name>
</gene>
<feature type="transmembrane region" description="Helical" evidence="1">
    <location>
        <begin position="76"/>
        <end position="97"/>
    </location>
</feature>
<reference evidence="2 3" key="1">
    <citation type="submission" date="2019-07" db="EMBL/GenBank/DDBJ databases">
        <title>Whole genome shotgun sequence of Pseudonocardia sulfidoxydans NBRC 16205.</title>
        <authorList>
            <person name="Hosoyama A."/>
            <person name="Uohara A."/>
            <person name="Ohji S."/>
            <person name="Ichikawa N."/>
        </authorList>
    </citation>
    <scope>NUCLEOTIDE SEQUENCE [LARGE SCALE GENOMIC DNA]</scope>
    <source>
        <strain evidence="2 3">NBRC 16205</strain>
    </source>
</reference>
<organism evidence="2 3">
    <name type="scientific">Pseudonocardia sulfidoxydans NBRC 16205</name>
    <dbReference type="NCBI Taxonomy" id="1223511"/>
    <lineage>
        <taxon>Bacteria</taxon>
        <taxon>Bacillati</taxon>
        <taxon>Actinomycetota</taxon>
        <taxon>Actinomycetes</taxon>
        <taxon>Pseudonocardiales</taxon>
        <taxon>Pseudonocardiaceae</taxon>
        <taxon>Pseudonocardia</taxon>
    </lineage>
</organism>
<dbReference type="OrthoDB" id="3577169at2"/>
<evidence type="ECO:0000313" key="3">
    <source>
        <dbReference type="Proteomes" id="UP000321685"/>
    </source>
</evidence>
<keyword evidence="1" id="KW-1133">Transmembrane helix</keyword>
<evidence type="ECO:0000256" key="1">
    <source>
        <dbReference type="SAM" id="Phobius"/>
    </source>
</evidence>
<sequence length="102" mass="10793">MNDKRADNAVADRLLSEARKRTAQQHKAPTGRGRIAMIVGIVALVVSPISIAGWVVGLVTLGLGLTAVRKPDQAKLARIALVLGAAAIFVATFFFTLSISLR</sequence>
<keyword evidence="3" id="KW-1185">Reference proteome</keyword>
<dbReference type="RefSeq" id="WP_147110783.1">
    <property type="nucleotide sequence ID" value="NZ_BJVJ01000046.1"/>
</dbReference>
<dbReference type="AlphaFoldDB" id="A0A511DK25"/>
<evidence type="ECO:0000313" key="2">
    <source>
        <dbReference type="EMBL" id="GEL25145.1"/>
    </source>
</evidence>
<dbReference type="EMBL" id="BJVJ01000046">
    <property type="protein sequence ID" value="GEL25145.1"/>
    <property type="molecule type" value="Genomic_DNA"/>
</dbReference>
<keyword evidence="1" id="KW-0812">Transmembrane</keyword>
<name>A0A511DK25_9PSEU</name>
<feature type="transmembrane region" description="Helical" evidence="1">
    <location>
        <begin position="35"/>
        <end position="56"/>
    </location>
</feature>
<keyword evidence="1" id="KW-0472">Membrane</keyword>
<dbReference type="Proteomes" id="UP000321685">
    <property type="component" value="Unassembled WGS sequence"/>
</dbReference>